<comment type="caution">
    <text evidence="1">The sequence shown here is derived from an EMBL/GenBank/DDBJ whole genome shotgun (WGS) entry which is preliminary data.</text>
</comment>
<gene>
    <name evidence="1" type="ORF">LCGC14_2268300</name>
</gene>
<proteinExistence type="predicted"/>
<organism evidence="1">
    <name type="scientific">marine sediment metagenome</name>
    <dbReference type="NCBI Taxonomy" id="412755"/>
    <lineage>
        <taxon>unclassified sequences</taxon>
        <taxon>metagenomes</taxon>
        <taxon>ecological metagenomes</taxon>
    </lineage>
</organism>
<sequence>QNVQTHTVGSTTQTSVTVDSALTKDSTLDEIVVSGLDGNLVVGDIFTIGSVFAVNARSRQSTGQLQDFVVREALSFTGAADTIKFSPKIQYFFFIFLAFNSRLCII</sequence>
<name>A0A0F9FSS1_9ZZZZ</name>
<feature type="non-terminal residue" evidence="1">
    <location>
        <position position="1"/>
    </location>
</feature>
<reference evidence="1" key="1">
    <citation type="journal article" date="2015" name="Nature">
        <title>Complex archaea that bridge the gap between prokaryotes and eukaryotes.</title>
        <authorList>
            <person name="Spang A."/>
            <person name="Saw J.H."/>
            <person name="Jorgensen S.L."/>
            <person name="Zaremba-Niedzwiedzka K."/>
            <person name="Martijn J."/>
            <person name="Lind A.E."/>
            <person name="van Eijk R."/>
            <person name="Schleper C."/>
            <person name="Guy L."/>
            <person name="Ettema T.J."/>
        </authorList>
    </citation>
    <scope>NUCLEOTIDE SEQUENCE</scope>
</reference>
<protein>
    <submittedName>
        <fullName evidence="1">Uncharacterized protein</fullName>
    </submittedName>
</protein>
<dbReference type="AlphaFoldDB" id="A0A0F9FSS1"/>
<dbReference type="EMBL" id="LAZR01031300">
    <property type="protein sequence ID" value="KKL54152.1"/>
    <property type="molecule type" value="Genomic_DNA"/>
</dbReference>
<dbReference type="Gene3D" id="2.40.30.240">
    <property type="match status" value="1"/>
</dbReference>
<accession>A0A0F9FSS1</accession>
<evidence type="ECO:0000313" key="1">
    <source>
        <dbReference type="EMBL" id="KKL54152.1"/>
    </source>
</evidence>